<organism evidence="9 10">
    <name type="scientific">Chthoniobacter flavus Ellin428</name>
    <dbReference type="NCBI Taxonomy" id="497964"/>
    <lineage>
        <taxon>Bacteria</taxon>
        <taxon>Pseudomonadati</taxon>
        <taxon>Verrucomicrobiota</taxon>
        <taxon>Spartobacteria</taxon>
        <taxon>Chthoniobacterales</taxon>
        <taxon>Chthoniobacteraceae</taxon>
        <taxon>Chthoniobacter</taxon>
    </lineage>
</organism>
<dbReference type="InterPro" id="IPR016047">
    <property type="entry name" value="M23ase_b-sheet_dom"/>
</dbReference>
<feature type="domain" description="M23ase beta-sheet core" evidence="8">
    <location>
        <begin position="405"/>
        <end position="495"/>
    </location>
</feature>
<dbReference type="Gene3D" id="2.70.70.10">
    <property type="entry name" value="Glucose Permease (Domain IIA)"/>
    <property type="match status" value="1"/>
</dbReference>
<reference evidence="9 10" key="1">
    <citation type="journal article" date="2011" name="J. Bacteriol.">
        <title>Genome sequence of Chthoniobacter flavus Ellin428, an aerobic heterotrophic soil bacterium.</title>
        <authorList>
            <person name="Kant R."/>
            <person name="van Passel M.W."/>
            <person name="Palva A."/>
            <person name="Lucas S."/>
            <person name="Lapidus A."/>
            <person name="Glavina Del Rio T."/>
            <person name="Dalin E."/>
            <person name="Tice H."/>
            <person name="Bruce D."/>
            <person name="Goodwin L."/>
            <person name="Pitluck S."/>
            <person name="Larimer F.W."/>
            <person name="Land M.L."/>
            <person name="Hauser L."/>
            <person name="Sangwan P."/>
            <person name="de Vos W.M."/>
            <person name="Janssen P.H."/>
            <person name="Smidt H."/>
        </authorList>
    </citation>
    <scope>NUCLEOTIDE SEQUENCE [LARGE SCALE GENOMIC DNA]</scope>
    <source>
        <strain evidence="9 10">Ellin428</strain>
    </source>
</reference>
<evidence type="ECO:0000313" key="9">
    <source>
        <dbReference type="EMBL" id="EDY17039.1"/>
    </source>
</evidence>
<dbReference type="RefSeq" id="WP_006982705.1">
    <property type="nucleotide sequence ID" value="NZ_ABVL01000024.1"/>
</dbReference>
<evidence type="ECO:0000256" key="3">
    <source>
        <dbReference type="ARBA" id="ARBA00022475"/>
    </source>
</evidence>
<feature type="transmembrane region" description="Helical" evidence="7">
    <location>
        <begin position="28"/>
        <end position="49"/>
    </location>
</feature>
<feature type="transmembrane region" description="Helical" evidence="7">
    <location>
        <begin position="109"/>
        <end position="129"/>
    </location>
</feature>
<accession>B4D8Z4</accession>
<feature type="transmembrane region" description="Helical" evidence="7">
    <location>
        <begin position="55"/>
        <end position="73"/>
    </location>
</feature>
<dbReference type="InterPro" id="IPR029020">
    <property type="entry name" value="Ammonium/urea_transptr"/>
</dbReference>
<dbReference type="InterPro" id="IPR050570">
    <property type="entry name" value="Cell_wall_metabolism_enzyme"/>
</dbReference>
<proteinExistence type="inferred from homology"/>
<feature type="transmembrane region" description="Helical" evidence="7">
    <location>
        <begin position="297"/>
        <end position="313"/>
    </location>
</feature>
<dbReference type="GO" id="GO:0004222">
    <property type="term" value="F:metalloendopeptidase activity"/>
    <property type="evidence" value="ECO:0007669"/>
    <property type="project" value="TreeGrafter"/>
</dbReference>
<evidence type="ECO:0000313" key="10">
    <source>
        <dbReference type="Proteomes" id="UP000005824"/>
    </source>
</evidence>
<keyword evidence="6 7" id="KW-0472">Membrane</keyword>
<dbReference type="eggNOG" id="COG4413">
    <property type="taxonomic scope" value="Bacteria"/>
</dbReference>
<comment type="similarity">
    <text evidence="2">Belongs to the urea transporter family.</text>
</comment>
<name>B4D8Z4_9BACT</name>
<dbReference type="GO" id="GO:0005886">
    <property type="term" value="C:plasma membrane"/>
    <property type="evidence" value="ECO:0007669"/>
    <property type="project" value="UniProtKB-SubCell"/>
</dbReference>
<dbReference type="CDD" id="cd12797">
    <property type="entry name" value="M23_peptidase"/>
    <property type="match status" value="1"/>
</dbReference>
<evidence type="ECO:0000256" key="7">
    <source>
        <dbReference type="SAM" id="Phobius"/>
    </source>
</evidence>
<dbReference type="SUPFAM" id="SSF51261">
    <property type="entry name" value="Duplicated hybrid motif"/>
    <property type="match status" value="1"/>
</dbReference>
<evidence type="ECO:0000259" key="8">
    <source>
        <dbReference type="Pfam" id="PF01551"/>
    </source>
</evidence>
<keyword evidence="10" id="KW-1185">Reference proteome</keyword>
<comment type="caution">
    <text evidence="9">The sequence shown here is derived from an EMBL/GenBank/DDBJ whole genome shotgun (WGS) entry which is preliminary data.</text>
</comment>
<evidence type="ECO:0000256" key="5">
    <source>
        <dbReference type="ARBA" id="ARBA00022989"/>
    </source>
</evidence>
<dbReference type="PANTHER" id="PTHR21666">
    <property type="entry name" value="PEPTIDASE-RELATED"/>
    <property type="match status" value="1"/>
</dbReference>
<dbReference type="STRING" id="497964.CfE428DRAFT_5384"/>
<gene>
    <name evidence="9" type="ORF">CfE428DRAFT_5384</name>
</gene>
<sequence length="731" mass="79209">MISIAETDPPLPGLSLGASLLRGAPRSYAILFFSANARLGWWLMAVSMLAPDYGISGLAGVLTAGALAWWLGYDHAQIRSGFLLFNPLLVCLTVAYLNRCYHFATPTFLLLWAASVIGAFFVSAALQRWAGLLLGLSAHSLPAVAAAYVLYFLGFSLFGPPSLPDSSTPVWLDLPGLPPFLQAMFQAFGAMLFQPHVVPGMMVFLGLALTSPLSTLAASLSFTVGAATMWQLGFHLGPEGVTWCGFNFLLCGIALGSGYFIASAASLALAMSGAFLCSLTSVALATALRYFNLPASALPYNLVVLAMVTALRARRSAGALLPSPSPGSLPESAVQQVLIDAQRFPDLKTPALFSPVGALCTVTQSFDDTLTHRGLWRYALDFEVEKEGRKCRSDGSSLVDYFIFGVPVLAPCSGVVANIVNHVTDNAPGGNNPEENWGNYIVIYSDAGYYVMLAHLQQHSATVFVGQRVSRGFVLGTCGNSGRSPFPHLHLQIQDTALAGSASRPFCLKHYLAPGGNGMFFRTSGVPAAGTRVQSGTPHPTLSETLHGWLPGEYRYRISEEEGRVREETLLLDFDDFGRYRWRSRRTHARLIGFISEGVFFTTEFQGDHRSLLAYFAAGLARVPSVLEPSVVWEDSVNATPFFAGPERLIRALTTPFIGLKMLRYKYQRQDENEGSFTLRATLEPGRECAQAPRNITTLLTGRRGVTRLEARLVNDRTLIAELLEHQTVGG</sequence>
<dbReference type="GO" id="GO:0015204">
    <property type="term" value="F:urea transmembrane transporter activity"/>
    <property type="evidence" value="ECO:0007669"/>
    <property type="project" value="InterPro"/>
</dbReference>
<dbReference type="InterPro" id="IPR004937">
    <property type="entry name" value="Urea_transporter"/>
</dbReference>
<dbReference type="EMBL" id="ABVL01000024">
    <property type="protein sequence ID" value="EDY17039.1"/>
    <property type="molecule type" value="Genomic_DNA"/>
</dbReference>
<comment type="subcellular location">
    <subcellularLocation>
        <location evidence="1">Cell membrane</location>
        <topology evidence="1">Multi-pass membrane protein</topology>
    </subcellularLocation>
</comment>
<dbReference type="PANTHER" id="PTHR21666:SF270">
    <property type="entry name" value="MUREIN HYDROLASE ACTIVATOR ENVC"/>
    <property type="match status" value="1"/>
</dbReference>
<keyword evidence="3" id="KW-1003">Cell membrane</keyword>
<evidence type="ECO:0000256" key="2">
    <source>
        <dbReference type="ARBA" id="ARBA00005914"/>
    </source>
</evidence>
<dbReference type="Proteomes" id="UP000005824">
    <property type="component" value="Unassembled WGS sequence"/>
</dbReference>
<dbReference type="Pfam" id="PF03253">
    <property type="entry name" value="UT"/>
    <property type="match status" value="1"/>
</dbReference>
<dbReference type="InterPro" id="IPR011055">
    <property type="entry name" value="Dup_hybrid_motif"/>
</dbReference>
<dbReference type="Pfam" id="PF01551">
    <property type="entry name" value="Peptidase_M23"/>
    <property type="match status" value="1"/>
</dbReference>
<keyword evidence="4 7" id="KW-0812">Transmembrane</keyword>
<dbReference type="eggNOG" id="COG0739">
    <property type="taxonomic scope" value="Bacteria"/>
</dbReference>
<feature type="transmembrane region" description="Helical" evidence="7">
    <location>
        <begin position="183"/>
        <end position="209"/>
    </location>
</feature>
<protein>
    <submittedName>
        <fullName evidence="9">Peptidase M23B</fullName>
    </submittedName>
</protein>
<keyword evidence="5 7" id="KW-1133">Transmembrane helix</keyword>
<dbReference type="Gene3D" id="1.10.3430.10">
    <property type="entry name" value="Ammonium transporter AmtB like domains"/>
    <property type="match status" value="1"/>
</dbReference>
<evidence type="ECO:0000256" key="4">
    <source>
        <dbReference type="ARBA" id="ARBA00022692"/>
    </source>
</evidence>
<dbReference type="InParanoid" id="B4D8Z4"/>
<feature type="transmembrane region" description="Helical" evidence="7">
    <location>
        <begin position="141"/>
        <end position="163"/>
    </location>
</feature>
<feature type="transmembrane region" description="Helical" evidence="7">
    <location>
        <begin position="80"/>
        <end position="97"/>
    </location>
</feature>
<evidence type="ECO:0000256" key="1">
    <source>
        <dbReference type="ARBA" id="ARBA00004651"/>
    </source>
</evidence>
<dbReference type="AlphaFoldDB" id="B4D8Z4"/>
<feature type="transmembrane region" description="Helical" evidence="7">
    <location>
        <begin position="216"/>
        <end position="234"/>
    </location>
</feature>
<evidence type="ECO:0000256" key="6">
    <source>
        <dbReference type="ARBA" id="ARBA00023136"/>
    </source>
</evidence>